<dbReference type="STRING" id="42155.A0A0R3R628"/>
<accession>A0A0R3R628</accession>
<name>A0A0R3R628_9BILA</name>
<reference evidence="3" key="1">
    <citation type="submission" date="2017-02" db="UniProtKB">
        <authorList>
            <consortium name="WormBaseParasite"/>
        </authorList>
    </citation>
    <scope>IDENTIFICATION</scope>
</reference>
<reference evidence="1 2" key="2">
    <citation type="submission" date="2018-11" db="EMBL/GenBank/DDBJ databases">
        <authorList>
            <consortium name="Pathogen Informatics"/>
        </authorList>
    </citation>
    <scope>NUCLEOTIDE SEQUENCE [LARGE SCALE GENOMIC DNA]</scope>
</reference>
<evidence type="ECO:0000313" key="2">
    <source>
        <dbReference type="Proteomes" id="UP000280834"/>
    </source>
</evidence>
<evidence type="ECO:0000313" key="1">
    <source>
        <dbReference type="EMBL" id="VDO45894.1"/>
    </source>
</evidence>
<dbReference type="EMBL" id="UZAG01020135">
    <property type="protein sequence ID" value="VDO45894.1"/>
    <property type="molecule type" value="Genomic_DNA"/>
</dbReference>
<keyword evidence="2" id="KW-1185">Reference proteome</keyword>
<sequence>MSPILNRNSKPTKRSDHALLFIGQRTYNNAIELVKAMILVWCIKGHCKSAIPEFIILRHGGWSGWRDGGRGSCVTECVPCQISGQIKVRRSIRICDNL</sequence>
<dbReference type="Proteomes" id="UP000280834">
    <property type="component" value="Unassembled WGS sequence"/>
</dbReference>
<evidence type="ECO:0000313" key="3">
    <source>
        <dbReference type="WBParaSite" id="BTMF_0001547201-mRNA-1"/>
    </source>
</evidence>
<dbReference type="WBParaSite" id="BTMF_0001547201-mRNA-1">
    <property type="protein sequence ID" value="BTMF_0001547201-mRNA-1"/>
    <property type="gene ID" value="BTMF_0001547201"/>
</dbReference>
<organism evidence="3">
    <name type="scientific">Brugia timori</name>
    <dbReference type="NCBI Taxonomy" id="42155"/>
    <lineage>
        <taxon>Eukaryota</taxon>
        <taxon>Metazoa</taxon>
        <taxon>Ecdysozoa</taxon>
        <taxon>Nematoda</taxon>
        <taxon>Chromadorea</taxon>
        <taxon>Rhabditida</taxon>
        <taxon>Spirurina</taxon>
        <taxon>Spiruromorpha</taxon>
        <taxon>Filarioidea</taxon>
        <taxon>Onchocercidae</taxon>
        <taxon>Brugia</taxon>
    </lineage>
</organism>
<dbReference type="AlphaFoldDB" id="A0A0R3R628"/>
<protein>
    <submittedName>
        <fullName evidence="3">Ovule protein</fullName>
    </submittedName>
</protein>
<gene>
    <name evidence="1" type="ORF">BTMF_LOCUS13465</name>
</gene>
<proteinExistence type="predicted"/>